<name>A0A433WGV3_9BACT</name>
<dbReference type="InterPro" id="IPR009097">
    <property type="entry name" value="Cyclic_Pdiesterase"/>
</dbReference>
<reference evidence="1" key="1">
    <citation type="submission" date="2020-05" db="EMBL/GenBank/DDBJ databases">
        <title>Chitinophaga laudate sp. nov., isolated from a tropical peat swamp.</title>
        <authorList>
            <person name="Goh C.B.S."/>
            <person name="Lee M.S."/>
            <person name="Parimannan S."/>
            <person name="Pasbakhsh P."/>
            <person name="Yule C.M."/>
            <person name="Rajandas H."/>
            <person name="Loke S."/>
            <person name="Croft L."/>
            <person name="Tan J.B.L."/>
        </authorList>
    </citation>
    <scope>NUCLEOTIDE SEQUENCE</scope>
    <source>
        <strain evidence="1">Mgbs1</strain>
    </source>
</reference>
<keyword evidence="2" id="KW-1185">Reference proteome</keyword>
<dbReference type="Gene3D" id="3.90.1140.10">
    <property type="entry name" value="Cyclic phosphodiesterase"/>
    <property type="match status" value="1"/>
</dbReference>
<dbReference type="AlphaFoldDB" id="A0A433WGV3"/>
<dbReference type="GO" id="GO:0016874">
    <property type="term" value="F:ligase activity"/>
    <property type="evidence" value="ECO:0007669"/>
    <property type="project" value="UniProtKB-KW"/>
</dbReference>
<evidence type="ECO:0000313" key="2">
    <source>
        <dbReference type="Proteomes" id="UP000281028"/>
    </source>
</evidence>
<protein>
    <submittedName>
        <fullName evidence="1">2'-5' RNA ligase family protein</fullName>
    </submittedName>
</protein>
<gene>
    <name evidence="1" type="ORF">ECE50_003050</name>
</gene>
<dbReference type="Proteomes" id="UP000281028">
    <property type="component" value="Unassembled WGS sequence"/>
</dbReference>
<proteinExistence type="predicted"/>
<dbReference type="SUPFAM" id="SSF55144">
    <property type="entry name" value="LigT-like"/>
    <property type="match status" value="1"/>
</dbReference>
<dbReference type="Pfam" id="PF13563">
    <property type="entry name" value="2_5_RNA_ligase2"/>
    <property type="match status" value="1"/>
</dbReference>
<dbReference type="EMBL" id="RIAR02000001">
    <property type="protein sequence ID" value="NSL85793.1"/>
    <property type="molecule type" value="Genomic_DNA"/>
</dbReference>
<keyword evidence="1" id="KW-0436">Ligase</keyword>
<evidence type="ECO:0000313" key="1">
    <source>
        <dbReference type="EMBL" id="NSL85793.1"/>
    </source>
</evidence>
<accession>A0A433WGV3</accession>
<sequence>MTQPKPMIVTLEIAADDMLFFQQLRDAHFPAHANYLDAHITLFHRLPGGEPAITDTLAKLAARPPLSLQVNGIVKFTNGIAYTLFSPELQTLHAELQTAFMPWLVRQDKQPLRPHITIQNKVTAFKAAQLHSTLLASFTPFAIQATGFGTWSYLRGPWKALQKINFNKR</sequence>
<dbReference type="OrthoDB" id="793003at2"/>
<comment type="caution">
    <text evidence="1">The sequence shown here is derived from an EMBL/GenBank/DDBJ whole genome shotgun (WGS) entry which is preliminary data.</text>
</comment>
<organism evidence="1 2">
    <name type="scientific">Chitinophaga solisilvae</name>
    <dbReference type="NCBI Taxonomy" id="1233460"/>
    <lineage>
        <taxon>Bacteria</taxon>
        <taxon>Pseudomonadati</taxon>
        <taxon>Bacteroidota</taxon>
        <taxon>Chitinophagia</taxon>
        <taxon>Chitinophagales</taxon>
        <taxon>Chitinophagaceae</taxon>
        <taxon>Chitinophaga</taxon>
    </lineage>
</organism>